<dbReference type="SUPFAM" id="SSF52058">
    <property type="entry name" value="L domain-like"/>
    <property type="match status" value="1"/>
</dbReference>
<keyword evidence="3" id="KW-0433">Leucine-rich repeat</keyword>
<dbReference type="Proteomes" id="UP001222027">
    <property type="component" value="Unassembled WGS sequence"/>
</dbReference>
<evidence type="ECO:0000256" key="3">
    <source>
        <dbReference type="ARBA" id="ARBA00022614"/>
    </source>
</evidence>
<comment type="caution">
    <text evidence="11">The sequence shown here is derived from an EMBL/GenBank/DDBJ whole genome shotgun (WGS) entry which is preliminary data.</text>
</comment>
<organism evidence="11 12">
    <name type="scientific">Ensete ventricosum</name>
    <name type="common">Abyssinian banana</name>
    <name type="synonym">Musa ensete</name>
    <dbReference type="NCBI Taxonomy" id="4639"/>
    <lineage>
        <taxon>Eukaryota</taxon>
        <taxon>Viridiplantae</taxon>
        <taxon>Streptophyta</taxon>
        <taxon>Embryophyta</taxon>
        <taxon>Tracheophyta</taxon>
        <taxon>Spermatophyta</taxon>
        <taxon>Magnoliopsida</taxon>
        <taxon>Liliopsida</taxon>
        <taxon>Zingiberales</taxon>
        <taxon>Musaceae</taxon>
        <taxon>Ensete</taxon>
    </lineage>
</organism>
<evidence type="ECO:0000256" key="4">
    <source>
        <dbReference type="ARBA" id="ARBA00022729"/>
    </source>
</evidence>
<evidence type="ECO:0000256" key="2">
    <source>
        <dbReference type="ARBA" id="ARBA00004370"/>
    </source>
</evidence>
<evidence type="ECO:0000256" key="5">
    <source>
        <dbReference type="ARBA" id="ARBA00022737"/>
    </source>
</evidence>
<evidence type="ECO:0000256" key="8">
    <source>
        <dbReference type="SAM" id="SignalP"/>
    </source>
</evidence>
<dbReference type="AlphaFoldDB" id="A0A426ZU53"/>
<dbReference type="FunFam" id="3.80.10.10:FF:000400">
    <property type="entry name" value="Nuclear pore complex protein NUP107"/>
    <property type="match status" value="1"/>
</dbReference>
<gene>
    <name evidence="11" type="ORF">B296_00033751</name>
    <name evidence="10" type="ORF">OPV22_032050</name>
</gene>
<keyword evidence="4 8" id="KW-0732">Signal</keyword>
<dbReference type="InterPro" id="IPR001611">
    <property type="entry name" value="Leu-rich_rpt"/>
</dbReference>
<evidence type="ECO:0000313" key="11">
    <source>
        <dbReference type="EMBL" id="RRT67445.1"/>
    </source>
</evidence>
<evidence type="ECO:0000256" key="6">
    <source>
        <dbReference type="ARBA" id="ARBA00023136"/>
    </source>
</evidence>
<keyword evidence="6" id="KW-0472">Membrane</keyword>
<name>A0A426ZU53_ENSVE</name>
<dbReference type="InterPro" id="IPR051848">
    <property type="entry name" value="PGIP"/>
</dbReference>
<comment type="similarity">
    <text evidence="7">Belongs to the polygalacturonase-inhibiting protein family.</text>
</comment>
<dbReference type="InterPro" id="IPR013210">
    <property type="entry name" value="LRR_N_plant-typ"/>
</dbReference>
<dbReference type="InterPro" id="IPR032675">
    <property type="entry name" value="LRR_dom_sf"/>
</dbReference>
<dbReference type="Proteomes" id="UP000287651">
    <property type="component" value="Unassembled WGS sequence"/>
</dbReference>
<keyword evidence="13" id="KW-1185">Reference proteome</keyword>
<dbReference type="PANTHER" id="PTHR48059:SF4">
    <property type="entry name" value="POLYGALACTURONASE INHIBITOR 1-RELATED"/>
    <property type="match status" value="1"/>
</dbReference>
<dbReference type="Gene3D" id="3.80.10.10">
    <property type="entry name" value="Ribonuclease Inhibitor"/>
    <property type="match status" value="1"/>
</dbReference>
<dbReference type="Pfam" id="PF00560">
    <property type="entry name" value="LRR_1"/>
    <property type="match status" value="3"/>
</dbReference>
<evidence type="ECO:0000256" key="7">
    <source>
        <dbReference type="ARBA" id="ARBA00038043"/>
    </source>
</evidence>
<dbReference type="EMBL" id="AMZH03005043">
    <property type="protein sequence ID" value="RRT67445.1"/>
    <property type="molecule type" value="Genomic_DNA"/>
</dbReference>
<reference evidence="11" key="2">
    <citation type="submission" date="2018-09" db="EMBL/GenBank/DDBJ databases">
        <authorList>
            <person name="Harrison J."/>
            <person name="Moore K.A."/>
            <person name="Paszkiewicz K."/>
            <person name="Jones T."/>
            <person name="Grant M."/>
            <person name="Ambacheew D."/>
            <person name="Muzemil S."/>
            <person name="Studholme D."/>
        </authorList>
    </citation>
    <scope>NUCLEOTIDE SEQUENCE</scope>
</reference>
<dbReference type="EMBL" id="JAQQAF010000009">
    <property type="protein sequence ID" value="KAJ8459124.1"/>
    <property type="molecule type" value="Genomic_DNA"/>
</dbReference>
<dbReference type="GO" id="GO:0016020">
    <property type="term" value="C:membrane"/>
    <property type="evidence" value="ECO:0007669"/>
    <property type="project" value="UniProtKB-SubCell"/>
</dbReference>
<feature type="domain" description="Leucine-rich repeat-containing N-terminal plant-type" evidence="9">
    <location>
        <begin position="29"/>
        <end position="66"/>
    </location>
</feature>
<evidence type="ECO:0000313" key="13">
    <source>
        <dbReference type="Proteomes" id="UP001222027"/>
    </source>
</evidence>
<keyword evidence="5" id="KW-0677">Repeat</keyword>
<feature type="signal peptide" evidence="8">
    <location>
        <begin position="1"/>
        <end position="25"/>
    </location>
</feature>
<sequence>MASVLYLLRLLFLALLLSSSPVSSGECNKDDKKALLAIKKALGDPYVLIAWTSRYDCCDWAGVGCNETTSRVISLYIGGTNTSFAIPSAVAHLPFLTSLTFHKNPGLTGPIPPAVGTMTNLTFLRLDWNGLSGPVPDFLARLTRLDYLNLAFNQFSGAIPASLATLPLGYLAIDHNRLTGPIPESLARSPATFLYLSNNNLTGSIPPSFASNTFERIDLSRNQLSGDAAHLFGKSKPLQLLDLSRNHAIEFDITQVEIPEEMTALDLNHNRVYGMLPPEMGKVEWQLLNVSYNRLCGPIPSGEGIQRFDRYAFFHNKCICGPPLPACK</sequence>
<reference evidence="11 12" key="1">
    <citation type="journal article" date="2014" name="Agronomy (Basel)">
        <title>A Draft Genome Sequence for Ensete ventricosum, the Drought-Tolerant Tree Against Hunger.</title>
        <authorList>
            <person name="Harrison J."/>
            <person name="Moore K.A."/>
            <person name="Paszkiewicz K."/>
            <person name="Jones T."/>
            <person name="Grant M."/>
            <person name="Ambacheew D."/>
            <person name="Muzemil S."/>
            <person name="Studholme D.J."/>
        </authorList>
    </citation>
    <scope>NUCLEOTIDE SEQUENCE [LARGE SCALE GENOMIC DNA]</scope>
</reference>
<dbReference type="Pfam" id="PF08263">
    <property type="entry name" value="LRRNT_2"/>
    <property type="match status" value="1"/>
</dbReference>
<dbReference type="OrthoDB" id="676979at2759"/>
<dbReference type="PANTHER" id="PTHR48059">
    <property type="entry name" value="POLYGALACTURONASE INHIBITOR 1"/>
    <property type="match status" value="1"/>
</dbReference>
<protein>
    <recommendedName>
        <fullName evidence="9">Leucine-rich repeat-containing N-terminal plant-type domain-containing protein</fullName>
    </recommendedName>
</protein>
<reference evidence="10 13" key="3">
    <citation type="submission" date="2022-12" db="EMBL/GenBank/DDBJ databases">
        <title>Chromosome-scale assembly of the Ensete ventricosum genome.</title>
        <authorList>
            <person name="Dussert Y."/>
            <person name="Stocks J."/>
            <person name="Wendawek A."/>
            <person name="Woldeyes F."/>
            <person name="Nichols R.A."/>
            <person name="Borrell J.S."/>
        </authorList>
    </citation>
    <scope>NUCLEOTIDE SEQUENCE [LARGE SCALE GENOMIC DNA]</scope>
    <source>
        <strain evidence="13">cv. Maze</strain>
        <strain evidence="10">MazeRef_0001</strain>
        <tissue evidence="10">Seeds</tissue>
    </source>
</reference>
<evidence type="ECO:0000313" key="12">
    <source>
        <dbReference type="Proteomes" id="UP000287651"/>
    </source>
</evidence>
<accession>A0A426ZU53</accession>
<comment type="subcellular location">
    <subcellularLocation>
        <location evidence="1">Cell envelope</location>
    </subcellularLocation>
    <subcellularLocation>
        <location evidence="2">Membrane</location>
    </subcellularLocation>
</comment>
<evidence type="ECO:0000313" key="10">
    <source>
        <dbReference type="EMBL" id="KAJ8459124.1"/>
    </source>
</evidence>
<feature type="chain" id="PRO_5044603313" description="Leucine-rich repeat-containing N-terminal plant-type domain-containing protein" evidence="8">
    <location>
        <begin position="26"/>
        <end position="328"/>
    </location>
</feature>
<evidence type="ECO:0000256" key="1">
    <source>
        <dbReference type="ARBA" id="ARBA00004196"/>
    </source>
</evidence>
<proteinExistence type="inferred from homology"/>
<evidence type="ECO:0000259" key="9">
    <source>
        <dbReference type="Pfam" id="PF08263"/>
    </source>
</evidence>